<evidence type="ECO:0000313" key="3">
    <source>
        <dbReference type="Proteomes" id="UP000320160"/>
    </source>
</evidence>
<dbReference type="EMBL" id="VKKU01000001">
    <property type="protein sequence ID" value="TSB03980.1"/>
    <property type="molecule type" value="Genomic_DNA"/>
</dbReference>
<comment type="caution">
    <text evidence="2">The sequence shown here is derived from an EMBL/GenBank/DDBJ whole genome shotgun (WGS) entry which is preliminary data.</text>
</comment>
<dbReference type="Proteomes" id="UP000320160">
    <property type="component" value="Unassembled WGS sequence"/>
</dbReference>
<evidence type="ECO:0000313" key="2">
    <source>
        <dbReference type="EMBL" id="TSB03980.1"/>
    </source>
</evidence>
<dbReference type="RefSeq" id="WP_143774853.1">
    <property type="nucleotide sequence ID" value="NZ_VKKU01000001.1"/>
</dbReference>
<sequence length="78" mass="8824">MSRPLPIGLISQAISRLTRHELEAVTERLIERLDEMDGDCDREEDDHSGTDIDRGELCYAENAPAPDYGIDQTQHVGW</sequence>
<feature type="region of interest" description="Disordered" evidence="1">
    <location>
        <begin position="34"/>
        <end position="55"/>
    </location>
</feature>
<dbReference type="AlphaFoldDB" id="A0A553WH08"/>
<name>A0A553WH08_9SPHN</name>
<gene>
    <name evidence="2" type="ORF">FOM92_00600</name>
</gene>
<dbReference type="OrthoDB" id="7584917at2"/>
<evidence type="ECO:0000256" key="1">
    <source>
        <dbReference type="SAM" id="MobiDB-lite"/>
    </source>
</evidence>
<proteinExistence type="predicted"/>
<accession>A0A553WH08</accession>
<reference evidence="2 3" key="1">
    <citation type="submission" date="2019-07" db="EMBL/GenBank/DDBJ databases">
        <authorList>
            <person name="Park M."/>
        </authorList>
    </citation>
    <scope>NUCLEOTIDE SEQUENCE [LARGE SCALE GENOMIC DNA]</scope>
    <source>
        <strain evidence="2 3">KCTC32445</strain>
    </source>
</reference>
<organism evidence="2 3">
    <name type="scientific">Sphingorhabdus contaminans</name>
    <dbReference type="NCBI Taxonomy" id="1343899"/>
    <lineage>
        <taxon>Bacteria</taxon>
        <taxon>Pseudomonadati</taxon>
        <taxon>Pseudomonadota</taxon>
        <taxon>Alphaproteobacteria</taxon>
        <taxon>Sphingomonadales</taxon>
        <taxon>Sphingomonadaceae</taxon>
        <taxon>Sphingorhabdus</taxon>
    </lineage>
</organism>
<feature type="compositionally biased region" description="Basic and acidic residues" evidence="1">
    <location>
        <begin position="45"/>
        <end position="55"/>
    </location>
</feature>
<protein>
    <submittedName>
        <fullName evidence="2">Uncharacterized protein</fullName>
    </submittedName>
</protein>
<keyword evidence="3" id="KW-1185">Reference proteome</keyword>